<dbReference type="EMBL" id="JAVRRF010000015">
    <property type="protein sequence ID" value="KAK5057966.1"/>
    <property type="molecule type" value="Genomic_DNA"/>
</dbReference>
<evidence type="ECO:0008006" key="5">
    <source>
        <dbReference type="Google" id="ProtNLM"/>
    </source>
</evidence>
<keyword evidence="4" id="KW-1185">Reference proteome</keyword>
<accession>A0ABR0J6S6</accession>
<sequence length="357" mass="40355">MAGVTVTLDEFMKIIKNSMAGRLQEIRNMKAIPDCTETRKAIEQLEKLYDALNTSYNSTRHQHSETLKICAFFNTTTLIFEARVKRKESDLQRVAANELSLKTQVDVLTHHLLQEKSASEHLVFVAGELQKELDSDKAIARKREEQLERVRAELIQGKADVERAKEINKEYERLKTENQLNEANIEGLQKRNQDLILQLQKATTELKKLKDLPSDRPDTQGESAGADLASVASRKSFSKAAAVLLQKLKGTLDQLCTQINGMKETRGGNGWGIVERTAGMVTETKTEMTKEIDDCLKLRPRDKESTKNKNTEELSIEDFPRLPAPALLTDDNKRGEENMESISSKDKSRSKKGRNKV</sequence>
<proteinExistence type="predicted"/>
<dbReference type="Proteomes" id="UP001345691">
    <property type="component" value="Unassembled WGS sequence"/>
</dbReference>
<feature type="compositionally biased region" description="Basic and acidic residues" evidence="2">
    <location>
        <begin position="330"/>
        <end position="347"/>
    </location>
</feature>
<evidence type="ECO:0000256" key="2">
    <source>
        <dbReference type="SAM" id="MobiDB-lite"/>
    </source>
</evidence>
<feature type="coiled-coil region" evidence="1">
    <location>
        <begin position="147"/>
        <end position="212"/>
    </location>
</feature>
<evidence type="ECO:0000256" key="1">
    <source>
        <dbReference type="SAM" id="Coils"/>
    </source>
</evidence>
<evidence type="ECO:0000313" key="4">
    <source>
        <dbReference type="Proteomes" id="UP001345691"/>
    </source>
</evidence>
<organism evidence="3 4">
    <name type="scientific">Exophiala sideris</name>
    <dbReference type="NCBI Taxonomy" id="1016849"/>
    <lineage>
        <taxon>Eukaryota</taxon>
        <taxon>Fungi</taxon>
        <taxon>Dikarya</taxon>
        <taxon>Ascomycota</taxon>
        <taxon>Pezizomycotina</taxon>
        <taxon>Eurotiomycetes</taxon>
        <taxon>Chaetothyriomycetidae</taxon>
        <taxon>Chaetothyriales</taxon>
        <taxon>Herpotrichiellaceae</taxon>
        <taxon>Exophiala</taxon>
    </lineage>
</organism>
<reference evidence="3 4" key="1">
    <citation type="submission" date="2023-08" db="EMBL/GenBank/DDBJ databases">
        <title>Black Yeasts Isolated from many extreme environments.</title>
        <authorList>
            <person name="Coleine C."/>
            <person name="Stajich J.E."/>
            <person name="Selbmann L."/>
        </authorList>
    </citation>
    <scope>NUCLEOTIDE SEQUENCE [LARGE SCALE GENOMIC DNA]</scope>
    <source>
        <strain evidence="3 4">CCFEE 6328</strain>
    </source>
</reference>
<gene>
    <name evidence="3" type="ORF">LTR69_006963</name>
</gene>
<keyword evidence="1" id="KW-0175">Coiled coil</keyword>
<feature type="compositionally biased region" description="Basic residues" evidence="2">
    <location>
        <begin position="348"/>
        <end position="357"/>
    </location>
</feature>
<feature type="coiled-coil region" evidence="1">
    <location>
        <begin position="35"/>
        <end position="62"/>
    </location>
</feature>
<protein>
    <recommendedName>
        <fullName evidence="5">Fungal N-terminal domain-containing protein</fullName>
    </recommendedName>
</protein>
<feature type="compositionally biased region" description="Basic and acidic residues" evidence="2">
    <location>
        <begin position="298"/>
        <end position="312"/>
    </location>
</feature>
<comment type="caution">
    <text evidence="3">The sequence shown here is derived from an EMBL/GenBank/DDBJ whole genome shotgun (WGS) entry which is preliminary data.</text>
</comment>
<evidence type="ECO:0000313" key="3">
    <source>
        <dbReference type="EMBL" id="KAK5057966.1"/>
    </source>
</evidence>
<feature type="region of interest" description="Disordered" evidence="2">
    <location>
        <begin position="298"/>
        <end position="357"/>
    </location>
</feature>
<name>A0ABR0J6S6_9EURO</name>